<name>A0A022RB77_ERYGU</name>
<organism evidence="1 2">
    <name type="scientific">Erythranthe guttata</name>
    <name type="common">Yellow monkey flower</name>
    <name type="synonym">Mimulus guttatus</name>
    <dbReference type="NCBI Taxonomy" id="4155"/>
    <lineage>
        <taxon>Eukaryota</taxon>
        <taxon>Viridiplantae</taxon>
        <taxon>Streptophyta</taxon>
        <taxon>Embryophyta</taxon>
        <taxon>Tracheophyta</taxon>
        <taxon>Spermatophyta</taxon>
        <taxon>Magnoliopsida</taxon>
        <taxon>eudicotyledons</taxon>
        <taxon>Gunneridae</taxon>
        <taxon>Pentapetalae</taxon>
        <taxon>asterids</taxon>
        <taxon>lamiids</taxon>
        <taxon>Lamiales</taxon>
        <taxon>Phrymaceae</taxon>
        <taxon>Erythranthe</taxon>
    </lineage>
</organism>
<dbReference type="AlphaFoldDB" id="A0A022RB77"/>
<gene>
    <name evidence="1" type="ORF">MIMGU_mgv1a0177802mg</name>
</gene>
<sequence length="28" mass="2998">MELGSILEFLENRSILVTGATGFLAKST</sequence>
<feature type="non-terminal residue" evidence="1">
    <location>
        <position position="28"/>
    </location>
</feature>
<accession>A0A022RB77</accession>
<evidence type="ECO:0000313" key="1">
    <source>
        <dbReference type="EMBL" id="EYU36958.1"/>
    </source>
</evidence>
<dbReference type="EMBL" id="KI630578">
    <property type="protein sequence ID" value="EYU36958.1"/>
    <property type="molecule type" value="Genomic_DNA"/>
</dbReference>
<keyword evidence="2" id="KW-1185">Reference proteome</keyword>
<evidence type="ECO:0000313" key="2">
    <source>
        <dbReference type="Proteomes" id="UP000030748"/>
    </source>
</evidence>
<evidence type="ECO:0008006" key="3">
    <source>
        <dbReference type="Google" id="ProtNLM"/>
    </source>
</evidence>
<reference evidence="1 2" key="1">
    <citation type="journal article" date="2013" name="Proc. Natl. Acad. Sci. U.S.A.">
        <title>Fine-scale variation in meiotic recombination in Mimulus inferred from population shotgun sequencing.</title>
        <authorList>
            <person name="Hellsten U."/>
            <person name="Wright K.M."/>
            <person name="Jenkins J."/>
            <person name="Shu S."/>
            <person name="Yuan Y."/>
            <person name="Wessler S.R."/>
            <person name="Schmutz J."/>
            <person name="Willis J.H."/>
            <person name="Rokhsar D.S."/>
        </authorList>
    </citation>
    <scope>NUCLEOTIDE SEQUENCE [LARGE SCALE GENOMIC DNA]</scope>
    <source>
        <strain evidence="2">cv. DUN x IM62</strain>
    </source>
</reference>
<dbReference type="Proteomes" id="UP000030748">
    <property type="component" value="Unassembled WGS sequence"/>
</dbReference>
<protein>
    <recommendedName>
        <fullName evidence="3">Thioester reductase (TE) domain-containing protein</fullName>
    </recommendedName>
</protein>
<proteinExistence type="predicted"/>